<accession>A0A7X5R3R7</accession>
<comment type="caution">
    <text evidence="1">The sequence shown here is derived from an EMBL/GenBank/DDBJ whole genome shotgun (WGS) entry which is preliminary data.</text>
</comment>
<dbReference type="EMBL" id="JAAMOX010000002">
    <property type="protein sequence ID" value="NIH54827.1"/>
    <property type="molecule type" value="Genomic_DNA"/>
</dbReference>
<evidence type="ECO:0000313" key="2">
    <source>
        <dbReference type="Proteomes" id="UP000541033"/>
    </source>
</evidence>
<name>A0A7X5R3R7_9MICO</name>
<reference evidence="1 2" key="1">
    <citation type="submission" date="2020-02" db="EMBL/GenBank/DDBJ databases">
        <title>Sequencing the genomes of 1000 actinobacteria strains.</title>
        <authorList>
            <person name="Klenk H.-P."/>
        </authorList>
    </citation>
    <scope>NUCLEOTIDE SEQUENCE [LARGE SCALE GENOMIC DNA]</scope>
    <source>
        <strain evidence="1 2">DSM 27960</strain>
    </source>
</reference>
<keyword evidence="2" id="KW-1185">Reference proteome</keyword>
<evidence type="ECO:0000313" key="1">
    <source>
        <dbReference type="EMBL" id="NIH54827.1"/>
    </source>
</evidence>
<protein>
    <submittedName>
        <fullName evidence="1">Uncharacterized protein</fullName>
    </submittedName>
</protein>
<dbReference type="Proteomes" id="UP000541033">
    <property type="component" value="Unassembled WGS sequence"/>
</dbReference>
<proteinExistence type="predicted"/>
<organism evidence="1 2">
    <name type="scientific">Lysinibacter cavernae</name>
    <dbReference type="NCBI Taxonomy" id="1640652"/>
    <lineage>
        <taxon>Bacteria</taxon>
        <taxon>Bacillati</taxon>
        <taxon>Actinomycetota</taxon>
        <taxon>Actinomycetes</taxon>
        <taxon>Micrococcales</taxon>
        <taxon>Microbacteriaceae</taxon>
        <taxon>Lysinibacter</taxon>
    </lineage>
</organism>
<dbReference type="AlphaFoldDB" id="A0A7X5R3R7"/>
<gene>
    <name evidence="1" type="ORF">FHX76_002723</name>
</gene>
<sequence>MSRMIVFREKQIPRPAPLFWEPPWPIGNRTSHRKNQYDVSVSTAV</sequence>